<feature type="transmembrane region" description="Helical" evidence="1">
    <location>
        <begin position="63"/>
        <end position="84"/>
    </location>
</feature>
<feature type="transmembrane region" description="Helical" evidence="1">
    <location>
        <begin position="33"/>
        <end position="51"/>
    </location>
</feature>
<evidence type="ECO:0000313" key="3">
    <source>
        <dbReference type="Proteomes" id="UP000254060"/>
    </source>
</evidence>
<gene>
    <name evidence="2" type="ORF">NCTC13163_02626</name>
</gene>
<sequence>MNIGFLVVGIILSTLSKWLQVQGEDELGDLLVFPAAFFLGLALVTSFPFFKDWWREPSSRPRALRFASLVAVSILSFQLFAWLVFGQGEWLGALFLLPFFICVYFIVRTFK</sequence>
<accession>A0A377FWK5</accession>
<feature type="transmembrane region" description="Helical" evidence="1">
    <location>
        <begin position="90"/>
        <end position="107"/>
    </location>
</feature>
<dbReference type="Proteomes" id="UP000254060">
    <property type="component" value="Unassembled WGS sequence"/>
</dbReference>
<keyword evidence="1" id="KW-0472">Membrane</keyword>
<name>A0A377FWK5_9BACL</name>
<dbReference type="AlphaFoldDB" id="A0A377FWK5"/>
<dbReference type="RefSeq" id="WP_029333686.1">
    <property type="nucleotide sequence ID" value="NZ_UGGP01000001.1"/>
</dbReference>
<proteinExistence type="predicted"/>
<organism evidence="2 3">
    <name type="scientific">Exiguobacterium aurantiacum</name>
    <dbReference type="NCBI Taxonomy" id="33987"/>
    <lineage>
        <taxon>Bacteria</taxon>
        <taxon>Bacillati</taxon>
        <taxon>Bacillota</taxon>
        <taxon>Bacilli</taxon>
        <taxon>Bacillales</taxon>
        <taxon>Bacillales Family XII. Incertae Sedis</taxon>
        <taxon>Exiguobacterium</taxon>
    </lineage>
</organism>
<dbReference type="EMBL" id="UGGP01000001">
    <property type="protein sequence ID" value="STO09209.1"/>
    <property type="molecule type" value="Genomic_DNA"/>
</dbReference>
<keyword evidence="1" id="KW-0812">Transmembrane</keyword>
<evidence type="ECO:0008006" key="4">
    <source>
        <dbReference type="Google" id="ProtNLM"/>
    </source>
</evidence>
<reference evidence="2 3" key="1">
    <citation type="submission" date="2018-06" db="EMBL/GenBank/DDBJ databases">
        <authorList>
            <consortium name="Pathogen Informatics"/>
            <person name="Doyle S."/>
        </authorList>
    </citation>
    <scope>NUCLEOTIDE SEQUENCE [LARGE SCALE GENOMIC DNA]</scope>
    <source>
        <strain evidence="2 3">NCTC13163</strain>
    </source>
</reference>
<keyword evidence="1" id="KW-1133">Transmembrane helix</keyword>
<protein>
    <recommendedName>
        <fullName evidence="4">Permease</fullName>
    </recommendedName>
</protein>
<evidence type="ECO:0000313" key="2">
    <source>
        <dbReference type="EMBL" id="STO09209.1"/>
    </source>
</evidence>
<evidence type="ECO:0000256" key="1">
    <source>
        <dbReference type="SAM" id="Phobius"/>
    </source>
</evidence>
<dbReference type="OrthoDB" id="2357238at2"/>